<dbReference type="OrthoDB" id="7450713at2"/>
<keyword evidence="3" id="KW-1185">Reference proteome</keyword>
<gene>
    <name evidence="2" type="ORF">CDQ92_08760</name>
</gene>
<organism evidence="2 3">
    <name type="scientific">Sphingopyxis bauzanensis</name>
    <dbReference type="NCBI Taxonomy" id="651663"/>
    <lineage>
        <taxon>Bacteria</taxon>
        <taxon>Pseudomonadati</taxon>
        <taxon>Pseudomonadota</taxon>
        <taxon>Alphaproteobacteria</taxon>
        <taxon>Sphingomonadales</taxon>
        <taxon>Sphingomonadaceae</taxon>
        <taxon>Sphingopyxis</taxon>
    </lineage>
</organism>
<name>A0A246JVP8_9SPHN</name>
<dbReference type="RefSeq" id="WP_088441008.1">
    <property type="nucleotide sequence ID" value="NZ_BMMC01000006.1"/>
</dbReference>
<proteinExistence type="predicted"/>
<protein>
    <submittedName>
        <fullName evidence="2">Uncharacterized protein</fullName>
    </submittedName>
</protein>
<reference evidence="2 3" key="1">
    <citation type="journal article" date="2010" name="Int. J. Syst. Evol. Microbiol.">
        <title>Sphingopyxis bauzanensis sp. nov., a psychrophilic bacterium isolated from soil.</title>
        <authorList>
            <person name="Zhang D.C."/>
            <person name="Liu H.C."/>
            <person name="Xin Y.H."/>
            <person name="Zhou Y.G."/>
            <person name="Schinner F."/>
            <person name="Margesin R."/>
        </authorList>
    </citation>
    <scope>NUCLEOTIDE SEQUENCE [LARGE SCALE GENOMIC DNA]</scope>
    <source>
        <strain evidence="2 3">DSM 22271</strain>
    </source>
</reference>
<dbReference type="EMBL" id="NISK01000002">
    <property type="protein sequence ID" value="OWQ97151.1"/>
    <property type="molecule type" value="Genomic_DNA"/>
</dbReference>
<evidence type="ECO:0000313" key="2">
    <source>
        <dbReference type="EMBL" id="OWQ97151.1"/>
    </source>
</evidence>
<comment type="caution">
    <text evidence="2">The sequence shown here is derived from an EMBL/GenBank/DDBJ whole genome shotgun (WGS) entry which is preliminary data.</text>
</comment>
<evidence type="ECO:0000256" key="1">
    <source>
        <dbReference type="SAM" id="MobiDB-lite"/>
    </source>
</evidence>
<dbReference type="AlphaFoldDB" id="A0A246JVP8"/>
<feature type="compositionally biased region" description="Basic and acidic residues" evidence="1">
    <location>
        <begin position="30"/>
        <end position="39"/>
    </location>
</feature>
<dbReference type="Proteomes" id="UP000197361">
    <property type="component" value="Unassembled WGS sequence"/>
</dbReference>
<feature type="compositionally biased region" description="Gly residues" evidence="1">
    <location>
        <begin position="57"/>
        <end position="69"/>
    </location>
</feature>
<evidence type="ECO:0000313" key="3">
    <source>
        <dbReference type="Proteomes" id="UP000197361"/>
    </source>
</evidence>
<feature type="region of interest" description="Disordered" evidence="1">
    <location>
        <begin position="1"/>
        <end position="113"/>
    </location>
</feature>
<accession>A0A246JVP8</accession>
<sequence length="113" mass="11420">MTTTNSGPAGSLPQAKVEDRENVSTVKPSDYPKCDRDDGAVTGADNRGRRASKGSGPVSGSGAGAGGKGYPEDYDSDAQAGGGTAGMRTDPRKPVEKRRSAAAARHLPQSGAC</sequence>
<feature type="compositionally biased region" description="Basic and acidic residues" evidence="1">
    <location>
        <begin position="89"/>
        <end position="99"/>
    </location>
</feature>